<reference evidence="2 3" key="1">
    <citation type="submission" date="2019-12" db="EMBL/GenBank/DDBJ databases">
        <authorList>
            <person name="Alioto T."/>
            <person name="Alioto T."/>
            <person name="Gomez Garrido J."/>
        </authorList>
    </citation>
    <scope>NUCLEOTIDE SEQUENCE [LARGE SCALE GENOMIC DNA]</scope>
</reference>
<feature type="domain" description="Protein kinase" evidence="1">
    <location>
        <begin position="1"/>
        <end position="168"/>
    </location>
</feature>
<dbReference type="InterPro" id="IPR000719">
    <property type="entry name" value="Prot_kinase_dom"/>
</dbReference>
<protein>
    <submittedName>
        <fullName evidence="2">Probable LRR receptor-like serine threonine-kinase At3g47570</fullName>
    </submittedName>
</protein>
<dbReference type="InterPro" id="IPR052451">
    <property type="entry name" value="Ser/Thr_kinase-like"/>
</dbReference>
<organism evidence="2 3">
    <name type="scientific">Olea europaea subsp. europaea</name>
    <dbReference type="NCBI Taxonomy" id="158383"/>
    <lineage>
        <taxon>Eukaryota</taxon>
        <taxon>Viridiplantae</taxon>
        <taxon>Streptophyta</taxon>
        <taxon>Embryophyta</taxon>
        <taxon>Tracheophyta</taxon>
        <taxon>Spermatophyta</taxon>
        <taxon>Magnoliopsida</taxon>
        <taxon>eudicotyledons</taxon>
        <taxon>Gunneridae</taxon>
        <taxon>Pentapetalae</taxon>
        <taxon>asterids</taxon>
        <taxon>lamiids</taxon>
        <taxon>Lamiales</taxon>
        <taxon>Oleaceae</taxon>
        <taxon>Oleeae</taxon>
        <taxon>Olea</taxon>
    </lineage>
</organism>
<dbReference type="SUPFAM" id="SSF56112">
    <property type="entry name" value="Protein kinase-like (PK-like)"/>
    <property type="match status" value="1"/>
</dbReference>
<dbReference type="AlphaFoldDB" id="A0A8S0S0X5"/>
<dbReference type="PANTHER" id="PTHR48008:SF14">
    <property type="entry name" value="PROTEIN KINASE DOMAIN-CONTAINING PROTEIN"/>
    <property type="match status" value="1"/>
</dbReference>
<dbReference type="OrthoDB" id="1923451at2759"/>
<accession>A0A8S0S0X5</accession>
<evidence type="ECO:0000313" key="2">
    <source>
        <dbReference type="EMBL" id="CAA2985944.1"/>
    </source>
</evidence>
<sequence>MNLCKVISSCSNLDFNVAAALENLHNGYSIAVIDSDLKPSNVLLDEDMVSHLSDFGIAKFLGTGESNAHTITPVTVGYIAPAVATATVLLKAEVPVAADSDGFLAWPLAKRIKQWQGGKMSKLPEISLVPPKPLSLATVLHELVVAMVNAGGDDSLGCLVLFPLILWW</sequence>
<evidence type="ECO:0000259" key="1">
    <source>
        <dbReference type="PROSITE" id="PS50011"/>
    </source>
</evidence>
<dbReference type="InterPro" id="IPR011009">
    <property type="entry name" value="Kinase-like_dom_sf"/>
</dbReference>
<dbReference type="EMBL" id="CACTIH010003834">
    <property type="protein sequence ID" value="CAA2985944.1"/>
    <property type="molecule type" value="Genomic_DNA"/>
</dbReference>
<dbReference type="Proteomes" id="UP000594638">
    <property type="component" value="Unassembled WGS sequence"/>
</dbReference>
<dbReference type="Gene3D" id="1.10.510.10">
    <property type="entry name" value="Transferase(Phosphotransferase) domain 1"/>
    <property type="match status" value="1"/>
</dbReference>
<dbReference type="Pfam" id="PF00069">
    <property type="entry name" value="Pkinase"/>
    <property type="match status" value="1"/>
</dbReference>
<proteinExistence type="predicted"/>
<comment type="caution">
    <text evidence="2">The sequence shown here is derived from an EMBL/GenBank/DDBJ whole genome shotgun (WGS) entry which is preliminary data.</text>
</comment>
<name>A0A8S0S0X5_OLEEU</name>
<evidence type="ECO:0000313" key="3">
    <source>
        <dbReference type="Proteomes" id="UP000594638"/>
    </source>
</evidence>
<gene>
    <name evidence="2" type="ORF">OLEA9_A121401</name>
</gene>
<dbReference type="Gramene" id="OE9A121401T1">
    <property type="protein sequence ID" value="OE9A121401C1"/>
    <property type="gene ID" value="OE9A121401"/>
</dbReference>
<dbReference type="PROSITE" id="PS50011">
    <property type="entry name" value="PROTEIN_KINASE_DOM"/>
    <property type="match status" value="1"/>
</dbReference>
<dbReference type="GO" id="GO:0005524">
    <property type="term" value="F:ATP binding"/>
    <property type="evidence" value="ECO:0007669"/>
    <property type="project" value="InterPro"/>
</dbReference>
<keyword evidence="3" id="KW-1185">Reference proteome</keyword>
<keyword evidence="2" id="KW-0675">Receptor</keyword>
<dbReference type="PANTHER" id="PTHR48008">
    <property type="entry name" value="LEUCINE-RICH REPEAT RECEPTOR-LIKE PROTEIN KINASE IMK3-RELATED"/>
    <property type="match status" value="1"/>
</dbReference>
<dbReference type="GO" id="GO:0004672">
    <property type="term" value="F:protein kinase activity"/>
    <property type="evidence" value="ECO:0007669"/>
    <property type="project" value="InterPro"/>
</dbReference>